<protein>
    <submittedName>
        <fullName evidence="1">Uncharacterized protein</fullName>
    </submittedName>
</protein>
<name>A0A414DCC2_9FIRM</name>
<evidence type="ECO:0000313" key="2">
    <source>
        <dbReference type="Proteomes" id="UP000284794"/>
    </source>
</evidence>
<reference evidence="1 2" key="1">
    <citation type="submission" date="2018-08" db="EMBL/GenBank/DDBJ databases">
        <title>A genome reference for cultivated species of the human gut microbiota.</title>
        <authorList>
            <person name="Zou Y."/>
            <person name="Xue W."/>
            <person name="Luo G."/>
        </authorList>
    </citation>
    <scope>NUCLEOTIDE SEQUENCE [LARGE SCALE GENOMIC DNA]</scope>
    <source>
        <strain evidence="1 2">AM32-2AC</strain>
    </source>
</reference>
<sequence length="59" mass="6282">MGIPSALLCSALLCSALLCSALLCSALLCSALKMIFLLMYMSSVILHDKKPFPAIISYS</sequence>
<dbReference type="Proteomes" id="UP000284794">
    <property type="component" value="Unassembled WGS sequence"/>
</dbReference>
<evidence type="ECO:0000313" key="1">
    <source>
        <dbReference type="EMBL" id="RHD08228.1"/>
    </source>
</evidence>
<dbReference type="EMBL" id="QSIS01000009">
    <property type="protein sequence ID" value="RHD08228.1"/>
    <property type="molecule type" value="Genomic_DNA"/>
</dbReference>
<organism evidence="1 2">
    <name type="scientific">Lachnospira eligens</name>
    <dbReference type="NCBI Taxonomy" id="39485"/>
    <lineage>
        <taxon>Bacteria</taxon>
        <taxon>Bacillati</taxon>
        <taxon>Bacillota</taxon>
        <taxon>Clostridia</taxon>
        <taxon>Lachnospirales</taxon>
        <taxon>Lachnospiraceae</taxon>
        <taxon>Lachnospira</taxon>
    </lineage>
</organism>
<proteinExistence type="predicted"/>
<dbReference type="AlphaFoldDB" id="A0A414DCC2"/>
<gene>
    <name evidence="1" type="ORF">DW811_08060</name>
</gene>
<accession>A0A414DCC2</accession>
<comment type="caution">
    <text evidence="1">The sequence shown here is derived from an EMBL/GenBank/DDBJ whole genome shotgun (WGS) entry which is preliminary data.</text>
</comment>